<proteinExistence type="predicted"/>
<evidence type="ECO:0000256" key="1">
    <source>
        <dbReference type="SAM" id="Phobius"/>
    </source>
</evidence>
<feature type="transmembrane region" description="Helical" evidence="1">
    <location>
        <begin position="199"/>
        <end position="228"/>
    </location>
</feature>
<evidence type="ECO:0000313" key="3">
    <source>
        <dbReference type="Proteomes" id="UP001236569"/>
    </source>
</evidence>
<feature type="transmembrane region" description="Helical" evidence="1">
    <location>
        <begin position="164"/>
        <end position="187"/>
    </location>
</feature>
<gene>
    <name evidence="2" type="ORF">QM480_23835</name>
</gene>
<reference evidence="2 3" key="1">
    <citation type="submission" date="2023-05" db="EMBL/GenBank/DDBJ databases">
        <title>Novel species of genus Flectobacillus isolated from stream in China.</title>
        <authorList>
            <person name="Lu H."/>
        </authorList>
    </citation>
    <scope>NUCLEOTIDE SEQUENCE [LARGE SCALE GENOMIC DNA]</scope>
    <source>
        <strain evidence="2 3">DC10W</strain>
    </source>
</reference>
<feature type="transmembrane region" description="Helical" evidence="1">
    <location>
        <begin position="61"/>
        <end position="78"/>
    </location>
</feature>
<dbReference type="RefSeq" id="WP_283372050.1">
    <property type="nucleotide sequence ID" value="NZ_JASHID010000029.1"/>
</dbReference>
<dbReference type="Proteomes" id="UP001236569">
    <property type="component" value="Unassembled WGS sequence"/>
</dbReference>
<feature type="transmembrane region" description="Helical" evidence="1">
    <location>
        <begin position="370"/>
        <end position="391"/>
    </location>
</feature>
<keyword evidence="1" id="KW-0812">Transmembrane</keyword>
<keyword evidence="1" id="KW-0472">Membrane</keyword>
<evidence type="ECO:0000313" key="2">
    <source>
        <dbReference type="EMBL" id="MDI9867395.1"/>
    </source>
</evidence>
<comment type="caution">
    <text evidence="2">The sequence shown here is derived from an EMBL/GenBank/DDBJ whole genome shotgun (WGS) entry which is preliminary data.</text>
</comment>
<keyword evidence="1" id="KW-1133">Transmembrane helix</keyword>
<feature type="transmembrane region" description="Helical" evidence="1">
    <location>
        <begin position="322"/>
        <end position="343"/>
    </location>
</feature>
<feature type="transmembrane region" description="Helical" evidence="1">
    <location>
        <begin position="234"/>
        <end position="257"/>
    </location>
</feature>
<sequence>MKSVRNKFKGVFIISFLVLLVYNVSYFSFVDSTRVGWLCNLTGTIAILVLPIQNFKYFNKYEIVYVIMLLLGFIFHLYSHRIERPIIDSFKWICIILVLVSGRRFIVYNHTSGNGIWHYPILVFFVLHCFISITEFFLKTNFFNYNKYVEGFSYEFEMVGQFRAFGLMAHPLYSANVVLIIMSFLMVLKGMNKYVKYGLLLLGTVSLIAYNSRGAMIIWIIVLVYRLFLYNRSVIVGVSFVIIGYIFFISDAFAFVLQQYGYLLGRLADKSSLSDSSSITRLISWGVFFNQTWNLEDFVIGGRVFYFPGTEVSLENGVLLTIAWWGWIVGPMKIVLEVVITWLCMDKYDTKDKIIIIICTWGCANLNNNIVNSFVFAFFVLSYLSLNTYYLKKIKAIRKSVFS</sequence>
<feature type="transmembrane region" description="Helical" evidence="1">
    <location>
        <begin position="119"/>
        <end position="138"/>
    </location>
</feature>
<feature type="transmembrane region" description="Helical" evidence="1">
    <location>
        <begin position="90"/>
        <end position="107"/>
    </location>
</feature>
<feature type="transmembrane region" description="Helical" evidence="1">
    <location>
        <begin position="35"/>
        <end position="52"/>
    </location>
</feature>
<organism evidence="2 3">
    <name type="scientific">Flectobacillus longus</name>
    <dbReference type="NCBI Taxonomy" id="2984207"/>
    <lineage>
        <taxon>Bacteria</taxon>
        <taxon>Pseudomonadati</taxon>
        <taxon>Bacteroidota</taxon>
        <taxon>Cytophagia</taxon>
        <taxon>Cytophagales</taxon>
        <taxon>Flectobacillaceae</taxon>
        <taxon>Flectobacillus</taxon>
    </lineage>
</organism>
<dbReference type="EMBL" id="JASHID010000029">
    <property type="protein sequence ID" value="MDI9867395.1"/>
    <property type="molecule type" value="Genomic_DNA"/>
</dbReference>
<name>A0ABT6YUY4_9BACT</name>
<accession>A0ABT6YUY4</accession>
<keyword evidence="3" id="KW-1185">Reference proteome</keyword>
<protein>
    <submittedName>
        <fullName evidence="2">Uncharacterized protein</fullName>
    </submittedName>
</protein>
<feature type="transmembrane region" description="Helical" evidence="1">
    <location>
        <begin position="12"/>
        <end position="29"/>
    </location>
</feature>